<dbReference type="RefSeq" id="WP_169663029.1">
    <property type="nucleotide sequence ID" value="NZ_CP076132.1"/>
</dbReference>
<dbReference type="Pfam" id="PF03473">
    <property type="entry name" value="MOSC"/>
    <property type="match status" value="1"/>
</dbReference>
<dbReference type="GO" id="GO:0030151">
    <property type="term" value="F:molybdenum ion binding"/>
    <property type="evidence" value="ECO:0007669"/>
    <property type="project" value="InterPro"/>
</dbReference>
<dbReference type="KEGG" id="fya:KMW28_13075"/>
<dbReference type="AlphaFoldDB" id="A0AAX1MZ80"/>
<evidence type="ECO:0000313" key="3">
    <source>
        <dbReference type="Proteomes" id="UP000678679"/>
    </source>
</evidence>
<dbReference type="GO" id="GO:0003824">
    <property type="term" value="F:catalytic activity"/>
    <property type="evidence" value="ECO:0007669"/>
    <property type="project" value="InterPro"/>
</dbReference>
<dbReference type="Proteomes" id="UP000678679">
    <property type="component" value="Chromosome 1"/>
</dbReference>
<evidence type="ECO:0000259" key="1">
    <source>
        <dbReference type="PROSITE" id="PS51340"/>
    </source>
</evidence>
<dbReference type="EMBL" id="CP076132">
    <property type="protein sequence ID" value="QWG00585.1"/>
    <property type="molecule type" value="Genomic_DNA"/>
</dbReference>
<evidence type="ECO:0000313" key="2">
    <source>
        <dbReference type="EMBL" id="QWG00585.1"/>
    </source>
</evidence>
<dbReference type="InterPro" id="IPR005302">
    <property type="entry name" value="MoCF_Sase_C"/>
</dbReference>
<dbReference type="InterPro" id="IPR005303">
    <property type="entry name" value="MOCOS_middle"/>
</dbReference>
<dbReference type="Pfam" id="PF03476">
    <property type="entry name" value="MOSC_N"/>
    <property type="match status" value="1"/>
</dbReference>
<reference evidence="2 3" key="1">
    <citation type="submission" date="2021-05" db="EMBL/GenBank/DDBJ databases">
        <title>Comparative genomic studies on the polysaccharide-degrading batcterial strains of the Flammeovirga genus.</title>
        <authorList>
            <person name="Zewei F."/>
            <person name="Zheng Z."/>
            <person name="Yu L."/>
            <person name="Ruyue G."/>
            <person name="Yanhong M."/>
            <person name="Yuanyuan C."/>
            <person name="Jingyan G."/>
            <person name="Wenjun H."/>
        </authorList>
    </citation>
    <scope>NUCLEOTIDE SEQUENCE [LARGE SCALE GENOMIC DNA]</scope>
    <source>
        <strain evidence="2 3">NBRC:100898</strain>
    </source>
</reference>
<dbReference type="GO" id="GO:0030170">
    <property type="term" value="F:pyridoxal phosphate binding"/>
    <property type="evidence" value="ECO:0007669"/>
    <property type="project" value="InterPro"/>
</dbReference>
<feature type="domain" description="MOSC" evidence="1">
    <location>
        <begin position="69"/>
        <end position="257"/>
    </location>
</feature>
<organism evidence="2 3">
    <name type="scientific">Flammeovirga yaeyamensis</name>
    <dbReference type="NCBI Taxonomy" id="367791"/>
    <lineage>
        <taxon>Bacteria</taxon>
        <taxon>Pseudomonadati</taxon>
        <taxon>Bacteroidota</taxon>
        <taxon>Cytophagia</taxon>
        <taxon>Cytophagales</taxon>
        <taxon>Flammeovirgaceae</taxon>
        <taxon>Flammeovirga</taxon>
    </lineage>
</organism>
<dbReference type="SUPFAM" id="SSF141673">
    <property type="entry name" value="MOSC N-terminal domain-like"/>
    <property type="match status" value="1"/>
</dbReference>
<sequence length="257" mass="29586">MEIKQINIYPIKSLDPIAVDQVEITEGKTLEFDRRWGIFRKSDGRTVNGKKYPAVHQLRAKFDLNTKSVELRSEATTQFFSLEDDIHILNQFLSDYFEESVEVKGNPQTGFPDHSGGNVGASLISDKTIQWTSQLYDLPEEEVIRRMRMNLIISTERAFEEDEWIGIDKEHPKGIFSNSIRLNAYKPCERCPVPTRNSYTSEVMRGFQKTFVQERTKLQPQLLDHPLYAHAYMCGIVLNIPEESIGKILKTGDQITL</sequence>
<protein>
    <submittedName>
        <fullName evidence="2">MOSC N-terminal beta barrel domain-containing protein</fullName>
    </submittedName>
</protein>
<dbReference type="PROSITE" id="PS51340">
    <property type="entry name" value="MOSC"/>
    <property type="match status" value="1"/>
</dbReference>
<name>A0AAX1MZ80_9BACT</name>
<proteinExistence type="predicted"/>
<accession>A0AAX1MZ80</accession>
<keyword evidence="3" id="KW-1185">Reference proteome</keyword>
<gene>
    <name evidence="2" type="ORF">KMW28_13075</name>
</gene>